<dbReference type="STRING" id="1308866.J416_12092"/>
<reference evidence="6 7" key="1">
    <citation type="submission" date="2013-03" db="EMBL/GenBank/DDBJ databases">
        <title>Draft genome sequence of Gracibacillus halophilus YIM-C55.5, a moderately halophilic and thermophilic organism from the Xiaochaidamu salt lake.</title>
        <authorList>
            <person name="Sugumar T."/>
            <person name="Polireddy D.R."/>
            <person name="Antony A."/>
            <person name="Madhava Y.R."/>
            <person name="Sivakumar N."/>
        </authorList>
    </citation>
    <scope>NUCLEOTIDE SEQUENCE [LARGE SCALE GENOMIC DNA]</scope>
    <source>
        <strain evidence="6 7">YIM-C55.5</strain>
    </source>
</reference>
<evidence type="ECO:0000313" key="7">
    <source>
        <dbReference type="Proteomes" id="UP000012283"/>
    </source>
</evidence>
<evidence type="ECO:0000259" key="4">
    <source>
        <dbReference type="Pfam" id="PF22820"/>
    </source>
</evidence>
<dbReference type="eggNOG" id="COG4640">
    <property type="taxonomic scope" value="Bacteria"/>
</dbReference>
<dbReference type="AlphaFoldDB" id="N4WAD8"/>
<dbReference type="InterPro" id="IPR056902">
    <property type="entry name" value="NTF2_YvbJ"/>
</dbReference>
<feature type="domain" description="TcaA 4th" evidence="4">
    <location>
        <begin position="249"/>
        <end position="319"/>
    </location>
</feature>
<gene>
    <name evidence="6" type="ORF">J416_12092</name>
</gene>
<evidence type="ECO:0000259" key="5">
    <source>
        <dbReference type="Pfam" id="PF25155"/>
    </source>
</evidence>
<keyword evidence="7" id="KW-1185">Reference proteome</keyword>
<dbReference type="Pfam" id="PF25155">
    <property type="entry name" value="NTF2_YvbJ"/>
    <property type="match status" value="1"/>
</dbReference>
<name>N4WAD8_9BACI</name>
<proteinExistence type="predicted"/>
<keyword evidence="1" id="KW-0812">Transmembrane</keyword>
<dbReference type="Pfam" id="PF22813">
    <property type="entry name" value="TcaA_2nd"/>
    <property type="match status" value="1"/>
</dbReference>
<organism evidence="6 7">
    <name type="scientific">Gracilibacillus halophilus YIM-C55.5</name>
    <dbReference type="NCBI Taxonomy" id="1308866"/>
    <lineage>
        <taxon>Bacteria</taxon>
        <taxon>Bacillati</taxon>
        <taxon>Bacillota</taxon>
        <taxon>Bacilli</taxon>
        <taxon>Bacillales</taxon>
        <taxon>Bacillaceae</taxon>
        <taxon>Gracilibacillus</taxon>
    </lineage>
</organism>
<dbReference type="Proteomes" id="UP000012283">
    <property type="component" value="Unassembled WGS sequence"/>
</dbReference>
<dbReference type="GO" id="GO:0005886">
    <property type="term" value="C:plasma membrane"/>
    <property type="evidence" value="ECO:0007669"/>
    <property type="project" value="UniProtKB-SubCell"/>
</dbReference>
<feature type="domain" description="YvbJ-like NTF2-like" evidence="5">
    <location>
        <begin position="332"/>
        <end position="450"/>
    </location>
</feature>
<dbReference type="Pfam" id="PF13240">
    <property type="entry name" value="Zn_Ribbon_1"/>
    <property type="match status" value="1"/>
</dbReference>
<evidence type="ECO:0000313" key="6">
    <source>
        <dbReference type="EMBL" id="ENH96244.1"/>
    </source>
</evidence>
<dbReference type="PATRIC" id="fig|1308866.3.peg.2445"/>
<protein>
    <submittedName>
        <fullName evidence="6">Uncharacterized protein</fullName>
    </submittedName>
</protein>
<feature type="domain" description="Zinc-ribbon" evidence="2">
    <location>
        <begin position="3"/>
        <end position="25"/>
    </location>
</feature>
<dbReference type="Pfam" id="PF22820">
    <property type="entry name" value="TcaA_3rd_4th"/>
    <property type="match status" value="1"/>
</dbReference>
<dbReference type="RefSeq" id="WP_003472049.1">
    <property type="nucleotide sequence ID" value="NZ_APML01000055.1"/>
</dbReference>
<dbReference type="EMBL" id="APML01000055">
    <property type="protein sequence ID" value="ENH96244.1"/>
    <property type="molecule type" value="Genomic_DNA"/>
</dbReference>
<feature type="domain" description="TcaA second" evidence="3">
    <location>
        <begin position="84"/>
        <end position="170"/>
    </location>
</feature>
<dbReference type="PANTHER" id="PTHR40038">
    <property type="entry name" value="MEMBRANE-ASSOCIATED PROTEIN TCAA"/>
    <property type="match status" value="1"/>
</dbReference>
<dbReference type="InterPro" id="IPR054529">
    <property type="entry name" value="TcaA_2nd"/>
</dbReference>
<keyword evidence="1" id="KW-0472">Membrane</keyword>
<dbReference type="PANTHER" id="PTHR40038:SF1">
    <property type="entry name" value="MEMBRANE-ASSOCIATED PROTEIN TCAA"/>
    <property type="match status" value="1"/>
</dbReference>
<evidence type="ECO:0000256" key="1">
    <source>
        <dbReference type="SAM" id="Phobius"/>
    </source>
</evidence>
<dbReference type="InterPro" id="IPR026870">
    <property type="entry name" value="Zinc_ribbon_dom"/>
</dbReference>
<comment type="caution">
    <text evidence="6">The sequence shown here is derived from an EMBL/GenBank/DDBJ whole genome shotgun (WGS) entry which is preliminary data.</text>
</comment>
<keyword evidence="1" id="KW-1133">Transmembrane helix</keyword>
<evidence type="ECO:0000259" key="3">
    <source>
        <dbReference type="Pfam" id="PF22813"/>
    </source>
</evidence>
<dbReference type="InterPro" id="IPR054530">
    <property type="entry name" value="TcaA_4th"/>
</dbReference>
<evidence type="ECO:0000259" key="2">
    <source>
        <dbReference type="Pfam" id="PF13240"/>
    </source>
</evidence>
<feature type="transmembrane region" description="Helical" evidence="1">
    <location>
        <begin position="54"/>
        <end position="75"/>
    </location>
</feature>
<sequence length="465" mass="53745">MKFCKNCGHELNEEAKFCKSCGAPVDSSVPNHTQHEPVQENSTPKKAKMDKKKLWIILPIIFVVLAGVFIGGYFLGESLFGKQSQLENIRTAIETNDEEALKSLLTSENGMQDTYYHEFASYFQDHPDRLDHLISDLEKEMNEEGDASALIDPVEEGKTFYLYPQYHFEVEPVTIMASANFEQTEVHIPGYEAFQTEQAGEQIPVDVLPGKYTVTFLHREKYGSFDQTVTLDFWQANQDQLEASVAFEGNVVEIESNYPEAELIVNGKAQGTTIEETSSYGPVTYDGTTYLAALLEFPWETYYSNEVTITSPSQQKVALEFEWVEDDLKEAIYSRIAQHTNEWIQAYHKTSIREFTVMKNEEYLESTRANFERMENDDSHFEGDIERIRIDDGSFTFENTTASVIAELEFYSGYYESGQYDELERSRDTYYWLYEFEYDQEAGNWFIMNSEELSDFETDDIINYE</sequence>
<accession>N4WAD8</accession>